<name>E4TYA5_SULKY</name>
<sequence>MNIVIETDSRESETLYNTHLQSGEEFAYFKFLEWDTEFFKKPSYALDMSKSNFEPSEKAQKKIVDHFSDSFITAKIDTRLDYKYTYFLQQCHFYYVDTEIKLQHKGLLPAAPINGVSIEDVSSNENLPIRELGEAFSLTRFHCDPHISAEQADRLWGSYLQNFTPSDTKKMYLAKVGGEIAGVILANLNETENFLFFVAVLEPYRSQKIGSVLMDHALQSLQNKKPVCTGTQAKNITALNFYIRNGFSKIVQTNTVMHYWS</sequence>
<dbReference type="eggNOG" id="COG0456">
    <property type="taxonomic scope" value="Bacteria"/>
</dbReference>
<dbReference type="HOGENOM" id="CLU_1089275_0_0_7"/>
<dbReference type="PROSITE" id="PS51186">
    <property type="entry name" value="GNAT"/>
    <property type="match status" value="1"/>
</dbReference>
<dbReference type="AlphaFoldDB" id="E4TYA5"/>
<dbReference type="STRING" id="709032.Sulku_2390"/>
<evidence type="ECO:0000313" key="2">
    <source>
        <dbReference type="EMBL" id="ADR35050.1"/>
    </source>
</evidence>
<keyword evidence="3" id="KW-1185">Reference proteome</keyword>
<dbReference type="Proteomes" id="UP000008721">
    <property type="component" value="Chromosome"/>
</dbReference>
<organism evidence="2 3">
    <name type="scientific">Sulfuricurvum kujiense (strain ATCC BAA-921 / DSM 16994 / JCM 11577 / YK-1)</name>
    <dbReference type="NCBI Taxonomy" id="709032"/>
    <lineage>
        <taxon>Bacteria</taxon>
        <taxon>Pseudomonadati</taxon>
        <taxon>Campylobacterota</taxon>
        <taxon>Epsilonproteobacteria</taxon>
        <taxon>Campylobacterales</taxon>
        <taxon>Sulfurimonadaceae</taxon>
        <taxon>Sulfuricurvum</taxon>
    </lineage>
</organism>
<dbReference type="RefSeq" id="WP_013461247.1">
    <property type="nucleotide sequence ID" value="NC_014762.1"/>
</dbReference>
<reference evidence="2 3" key="1">
    <citation type="journal article" date="2012" name="Stand. Genomic Sci.">
        <title>Complete genome sequence of the sulfur compounds oxidizing chemolithoautotroph Sulfuricurvum kujiense type strain (YK-1(T)).</title>
        <authorList>
            <person name="Han C."/>
            <person name="Kotsyurbenko O."/>
            <person name="Chertkov O."/>
            <person name="Held B."/>
            <person name="Lapidus A."/>
            <person name="Nolan M."/>
            <person name="Lucas S."/>
            <person name="Hammon N."/>
            <person name="Deshpande S."/>
            <person name="Cheng J.F."/>
            <person name="Tapia R."/>
            <person name="Goodwin L.A."/>
            <person name="Pitluck S."/>
            <person name="Liolios K."/>
            <person name="Pagani I."/>
            <person name="Ivanova N."/>
            <person name="Mavromatis K."/>
            <person name="Mikhailova N."/>
            <person name="Pati A."/>
            <person name="Chen A."/>
            <person name="Palaniappan K."/>
            <person name="Land M."/>
            <person name="Hauser L."/>
            <person name="Chang Y.J."/>
            <person name="Jeffries C.D."/>
            <person name="Brambilla E.M."/>
            <person name="Rohde M."/>
            <person name="Spring S."/>
            <person name="Sikorski J."/>
            <person name="Goker M."/>
            <person name="Woyke T."/>
            <person name="Bristow J."/>
            <person name="Eisen J.A."/>
            <person name="Markowitz V."/>
            <person name="Hugenholtz P."/>
            <person name="Kyrpides N.C."/>
            <person name="Klenk H.P."/>
            <person name="Detter J.C."/>
        </authorList>
    </citation>
    <scope>NUCLEOTIDE SEQUENCE [LARGE SCALE GENOMIC DNA]</scope>
    <source>
        <strain evidence="3">ATCC BAA-921 / DSM 16994 / JCM 11577 / YK-1</strain>
    </source>
</reference>
<dbReference type="GO" id="GO:0016747">
    <property type="term" value="F:acyltransferase activity, transferring groups other than amino-acyl groups"/>
    <property type="evidence" value="ECO:0007669"/>
    <property type="project" value="InterPro"/>
</dbReference>
<dbReference type="EMBL" id="CP002355">
    <property type="protein sequence ID" value="ADR35050.1"/>
    <property type="molecule type" value="Genomic_DNA"/>
</dbReference>
<feature type="domain" description="N-acetyltransferase" evidence="1">
    <location>
        <begin position="127"/>
        <end position="261"/>
    </location>
</feature>
<dbReference type="KEGG" id="sku:Sulku_2390"/>
<dbReference type="Pfam" id="PF00583">
    <property type="entry name" value="Acetyltransf_1"/>
    <property type="match status" value="1"/>
</dbReference>
<dbReference type="InterPro" id="IPR016181">
    <property type="entry name" value="Acyl_CoA_acyltransferase"/>
</dbReference>
<dbReference type="InterPro" id="IPR000182">
    <property type="entry name" value="GNAT_dom"/>
</dbReference>
<dbReference type="Gene3D" id="3.40.630.30">
    <property type="match status" value="1"/>
</dbReference>
<evidence type="ECO:0000313" key="3">
    <source>
        <dbReference type="Proteomes" id="UP000008721"/>
    </source>
</evidence>
<dbReference type="SUPFAM" id="SSF55729">
    <property type="entry name" value="Acyl-CoA N-acyltransferases (Nat)"/>
    <property type="match status" value="1"/>
</dbReference>
<accession>E4TYA5</accession>
<proteinExistence type="predicted"/>
<evidence type="ECO:0000259" key="1">
    <source>
        <dbReference type="PROSITE" id="PS51186"/>
    </source>
</evidence>
<protein>
    <submittedName>
        <fullName evidence="2">GCN5-related N-acetyltransferase</fullName>
    </submittedName>
</protein>
<gene>
    <name evidence="2" type="ordered locus">Sulku_2390</name>
</gene>
<dbReference type="OrthoDB" id="8593648at2"/>
<dbReference type="CDD" id="cd04301">
    <property type="entry name" value="NAT_SF"/>
    <property type="match status" value="1"/>
</dbReference>